<feature type="domain" description="Alpha-carbonic anhydrase" evidence="8">
    <location>
        <begin position="25"/>
        <end position="282"/>
    </location>
</feature>
<dbReference type="SMART" id="SM01057">
    <property type="entry name" value="Carb_anhydrase"/>
    <property type="match status" value="1"/>
</dbReference>
<dbReference type="InterPro" id="IPR001148">
    <property type="entry name" value="CA_dom"/>
</dbReference>
<dbReference type="EMBL" id="CAJNYT010005582">
    <property type="protein sequence ID" value="CAF3757210.1"/>
    <property type="molecule type" value="Genomic_DNA"/>
</dbReference>
<name>A0A821MPW8_9BILA</name>
<evidence type="ECO:0000313" key="15">
    <source>
        <dbReference type="EMBL" id="CAF4822030.1"/>
    </source>
</evidence>
<keyword evidence="7" id="KW-0732">Signal</keyword>
<dbReference type="EMBL" id="CAJNXB010003153">
    <property type="protein sequence ID" value="CAF3298982.1"/>
    <property type="molecule type" value="Genomic_DNA"/>
</dbReference>
<dbReference type="Proteomes" id="UP000663825">
    <property type="component" value="Unassembled WGS sequence"/>
</dbReference>
<comment type="similarity">
    <text evidence="1">Belongs to the alpha-carbonic anhydrase family.</text>
</comment>
<dbReference type="GO" id="GO:0008270">
    <property type="term" value="F:zinc ion binding"/>
    <property type="evidence" value="ECO:0007669"/>
    <property type="project" value="InterPro"/>
</dbReference>
<evidence type="ECO:0000256" key="6">
    <source>
        <dbReference type="ARBA" id="ARBA00048348"/>
    </source>
</evidence>
<dbReference type="Proteomes" id="UP000663873">
    <property type="component" value="Unassembled WGS sequence"/>
</dbReference>
<dbReference type="Proteomes" id="UP000663848">
    <property type="component" value="Unassembled WGS sequence"/>
</dbReference>
<dbReference type="CDD" id="cd00326">
    <property type="entry name" value="alpha_CA"/>
    <property type="match status" value="1"/>
</dbReference>
<dbReference type="OrthoDB" id="429145at2759"/>
<dbReference type="PROSITE" id="PS51144">
    <property type="entry name" value="ALPHA_CA_2"/>
    <property type="match status" value="1"/>
</dbReference>
<dbReference type="EC" id="4.2.1.1" evidence="2"/>
<evidence type="ECO:0000256" key="2">
    <source>
        <dbReference type="ARBA" id="ARBA00012925"/>
    </source>
</evidence>
<keyword evidence="4" id="KW-0862">Zinc</keyword>
<dbReference type="Proteomes" id="UP000663851">
    <property type="component" value="Unassembled WGS sequence"/>
</dbReference>
<dbReference type="EMBL" id="CAJNYD010004066">
    <property type="protein sequence ID" value="CAF3567662.1"/>
    <property type="molecule type" value="Genomic_DNA"/>
</dbReference>
<dbReference type="SUPFAM" id="SSF51069">
    <property type="entry name" value="Carbonic anhydrase"/>
    <property type="match status" value="1"/>
</dbReference>
<dbReference type="GO" id="GO:0004089">
    <property type="term" value="F:carbonate dehydratase activity"/>
    <property type="evidence" value="ECO:0007669"/>
    <property type="project" value="UniProtKB-EC"/>
</dbReference>
<keyword evidence="17" id="KW-1185">Reference proteome</keyword>
<evidence type="ECO:0000256" key="7">
    <source>
        <dbReference type="SAM" id="SignalP"/>
    </source>
</evidence>
<dbReference type="Proteomes" id="UP000663833">
    <property type="component" value="Unassembled WGS sequence"/>
</dbReference>
<evidence type="ECO:0000256" key="3">
    <source>
        <dbReference type="ARBA" id="ARBA00022723"/>
    </source>
</evidence>
<accession>A0A821MPW8</accession>
<proteinExistence type="inferred from homology"/>
<reference evidence="14" key="1">
    <citation type="submission" date="2021-02" db="EMBL/GenBank/DDBJ databases">
        <authorList>
            <person name="Nowell W R."/>
        </authorList>
    </citation>
    <scope>NUCLEOTIDE SEQUENCE</scope>
</reference>
<comment type="catalytic activity">
    <reaction evidence="6">
        <text>hydrogencarbonate + H(+) = CO2 + H2O</text>
        <dbReference type="Rhea" id="RHEA:10748"/>
        <dbReference type="ChEBI" id="CHEBI:15377"/>
        <dbReference type="ChEBI" id="CHEBI:15378"/>
        <dbReference type="ChEBI" id="CHEBI:16526"/>
        <dbReference type="ChEBI" id="CHEBI:17544"/>
        <dbReference type="EC" id="4.2.1.1"/>
    </reaction>
</comment>
<dbReference type="EMBL" id="CAJOBP010006883">
    <property type="protein sequence ID" value="CAF4502798.1"/>
    <property type="molecule type" value="Genomic_DNA"/>
</dbReference>
<dbReference type="AlphaFoldDB" id="A0A821MPW8"/>
<evidence type="ECO:0000313" key="13">
    <source>
        <dbReference type="EMBL" id="CAF4535721.1"/>
    </source>
</evidence>
<evidence type="ECO:0000313" key="17">
    <source>
        <dbReference type="Proteomes" id="UP000663873"/>
    </source>
</evidence>
<feature type="chain" id="PRO_5044132811" description="carbonic anhydrase" evidence="7">
    <location>
        <begin position="22"/>
        <end position="312"/>
    </location>
</feature>
<evidence type="ECO:0000313" key="11">
    <source>
        <dbReference type="EMBL" id="CAF3757210.1"/>
    </source>
</evidence>
<dbReference type="InterPro" id="IPR023561">
    <property type="entry name" value="Carbonic_anhydrase_a-class"/>
</dbReference>
<dbReference type="Proteomes" id="UP000663872">
    <property type="component" value="Unassembled WGS sequence"/>
</dbReference>
<organism evidence="14 16">
    <name type="scientific">Rotaria socialis</name>
    <dbReference type="NCBI Taxonomy" id="392032"/>
    <lineage>
        <taxon>Eukaryota</taxon>
        <taxon>Metazoa</taxon>
        <taxon>Spiralia</taxon>
        <taxon>Gnathifera</taxon>
        <taxon>Rotifera</taxon>
        <taxon>Eurotatoria</taxon>
        <taxon>Bdelloidea</taxon>
        <taxon>Philodinida</taxon>
        <taxon>Philodinidae</taxon>
        <taxon>Rotaria</taxon>
    </lineage>
</organism>
<sequence>MIWKIFFTFALSCDFVHQTFASDGEAWNYEDHGPFLWSQTYPECAGRQQSPIDLGYFNVTPRKFPSFWFSPHFNSYLPFTLKNNGHTVVGELAAQVHPTSILQLSGGDLPGIFTFTNFHLHWWVQMMTELIFLPREGSSPTVGSEHTINGLHGAGEAHFVFTNLMTKQVAVLGFFIVVSPDQEQTAWRSYVDNAVTLIREGTHFNFMASLMKLMETENNFQDFWRYNGSLTTPPCTEGVIWTIFNSHIKFSNDELSALSLNVLHKDFRPPQPTYNRIVYHSTLTSAVDSLRCFFSWLMLVSMFFLIRLNSKM</sequence>
<evidence type="ECO:0000256" key="5">
    <source>
        <dbReference type="ARBA" id="ARBA00023239"/>
    </source>
</evidence>
<evidence type="ECO:0000256" key="1">
    <source>
        <dbReference type="ARBA" id="ARBA00010718"/>
    </source>
</evidence>
<evidence type="ECO:0000313" key="9">
    <source>
        <dbReference type="EMBL" id="CAF3298982.1"/>
    </source>
</evidence>
<dbReference type="Pfam" id="PF00194">
    <property type="entry name" value="Carb_anhydrase"/>
    <property type="match status" value="1"/>
</dbReference>
<evidence type="ECO:0000259" key="8">
    <source>
        <dbReference type="PROSITE" id="PS51144"/>
    </source>
</evidence>
<dbReference type="InterPro" id="IPR036398">
    <property type="entry name" value="CA_dom_sf"/>
</dbReference>
<dbReference type="PANTHER" id="PTHR18952">
    <property type="entry name" value="CARBONIC ANHYDRASE"/>
    <property type="match status" value="1"/>
</dbReference>
<dbReference type="Proteomes" id="UP000663838">
    <property type="component" value="Unassembled WGS sequence"/>
</dbReference>
<dbReference type="EMBL" id="CAJOBS010001910">
    <property type="protein sequence ID" value="CAF4773898.1"/>
    <property type="molecule type" value="Genomic_DNA"/>
</dbReference>
<evidence type="ECO:0000313" key="14">
    <source>
        <dbReference type="EMBL" id="CAF4773898.1"/>
    </source>
</evidence>
<protein>
    <recommendedName>
        <fullName evidence="2">carbonic anhydrase</fullName>
        <ecNumber evidence="2">4.2.1.1</ecNumber>
    </recommendedName>
</protein>
<keyword evidence="3" id="KW-0479">Metal-binding</keyword>
<evidence type="ECO:0000313" key="16">
    <source>
        <dbReference type="Proteomes" id="UP000663838"/>
    </source>
</evidence>
<comment type="caution">
    <text evidence="14">The sequence shown here is derived from an EMBL/GenBank/DDBJ whole genome shotgun (WGS) entry which is preliminary data.</text>
</comment>
<gene>
    <name evidence="11" type="ORF">GRG538_LOCUS31733</name>
    <name evidence="13" type="ORF">HFQ381_LOCUS30012</name>
    <name evidence="10" type="ORF">LUA448_LOCUS28786</name>
    <name evidence="15" type="ORF">QYT958_LOCUS25117</name>
    <name evidence="9" type="ORF">TIS948_LOCUS18173</name>
    <name evidence="14" type="ORF">TOA249_LOCUS21753</name>
    <name evidence="12" type="ORF">UJA718_LOCUS26448</name>
</gene>
<dbReference type="EMBL" id="CAJOBR010005573">
    <property type="protein sequence ID" value="CAF4822030.1"/>
    <property type="molecule type" value="Genomic_DNA"/>
</dbReference>
<dbReference type="PANTHER" id="PTHR18952:SF265">
    <property type="entry name" value="CARBONIC ANHYDRASE"/>
    <property type="match status" value="1"/>
</dbReference>
<evidence type="ECO:0000313" key="12">
    <source>
        <dbReference type="EMBL" id="CAF4502798.1"/>
    </source>
</evidence>
<keyword evidence="5" id="KW-0456">Lyase</keyword>
<dbReference type="EMBL" id="CAJOBO010005043">
    <property type="protein sequence ID" value="CAF4535721.1"/>
    <property type="molecule type" value="Genomic_DNA"/>
</dbReference>
<dbReference type="GO" id="GO:0005886">
    <property type="term" value="C:plasma membrane"/>
    <property type="evidence" value="ECO:0007669"/>
    <property type="project" value="TreeGrafter"/>
</dbReference>
<dbReference type="Gene3D" id="3.10.200.10">
    <property type="entry name" value="Alpha carbonic anhydrase"/>
    <property type="match status" value="1"/>
</dbReference>
<feature type="signal peptide" evidence="7">
    <location>
        <begin position="1"/>
        <end position="21"/>
    </location>
</feature>
<evidence type="ECO:0000256" key="4">
    <source>
        <dbReference type="ARBA" id="ARBA00022833"/>
    </source>
</evidence>
<evidence type="ECO:0000313" key="10">
    <source>
        <dbReference type="EMBL" id="CAF3567662.1"/>
    </source>
</evidence>